<dbReference type="InterPro" id="IPR050680">
    <property type="entry name" value="YpeA/RimI_acetyltransf"/>
</dbReference>
<dbReference type="InterPro" id="IPR016181">
    <property type="entry name" value="Acyl_CoA_acyltransferase"/>
</dbReference>
<dbReference type="PROSITE" id="PS51186">
    <property type="entry name" value="GNAT"/>
    <property type="match status" value="1"/>
</dbReference>
<sequence>MTPEALARLHAAAFDSDRPWSAAEFASLLGLPGTVLLGDDRAFLLGRVTLDEAEVLTVATDPAHRRRGLAAALLARFEAEARTRGAERAFLEVAEDNAPARALYANRGYAQVGRRPGYYPRNGAVPAAALVLSRPLR</sequence>
<dbReference type="OrthoDB" id="9804026at2"/>
<evidence type="ECO:0000313" key="5">
    <source>
        <dbReference type="Proteomes" id="UP000305709"/>
    </source>
</evidence>
<name>A0A5C4NGD5_9RHOB</name>
<evidence type="ECO:0000256" key="2">
    <source>
        <dbReference type="ARBA" id="ARBA00023315"/>
    </source>
</evidence>
<comment type="caution">
    <text evidence="4">The sequence shown here is derived from an EMBL/GenBank/DDBJ whole genome shotgun (WGS) entry which is preliminary data.</text>
</comment>
<keyword evidence="1 4" id="KW-0808">Transferase</keyword>
<feature type="domain" description="N-acetyltransferase" evidence="3">
    <location>
        <begin position="1"/>
        <end position="137"/>
    </location>
</feature>
<dbReference type="Pfam" id="PF00583">
    <property type="entry name" value="Acetyltransf_1"/>
    <property type="match status" value="1"/>
</dbReference>
<keyword evidence="2" id="KW-0012">Acyltransferase</keyword>
<accession>A0A5C4NGD5</accession>
<gene>
    <name evidence="4" type="ORF">FHG71_06910</name>
</gene>
<dbReference type="PANTHER" id="PTHR43420">
    <property type="entry name" value="ACETYLTRANSFERASE"/>
    <property type="match status" value="1"/>
</dbReference>
<dbReference type="InterPro" id="IPR000182">
    <property type="entry name" value="GNAT_dom"/>
</dbReference>
<dbReference type="EMBL" id="VDFV01000005">
    <property type="protein sequence ID" value="TNC73020.1"/>
    <property type="molecule type" value="Genomic_DNA"/>
</dbReference>
<evidence type="ECO:0000259" key="3">
    <source>
        <dbReference type="PROSITE" id="PS51186"/>
    </source>
</evidence>
<dbReference type="CDD" id="cd04301">
    <property type="entry name" value="NAT_SF"/>
    <property type="match status" value="1"/>
</dbReference>
<organism evidence="4 5">
    <name type="scientific">Rubellimicrobium roseum</name>
    <dbReference type="NCBI Taxonomy" id="687525"/>
    <lineage>
        <taxon>Bacteria</taxon>
        <taxon>Pseudomonadati</taxon>
        <taxon>Pseudomonadota</taxon>
        <taxon>Alphaproteobacteria</taxon>
        <taxon>Rhodobacterales</taxon>
        <taxon>Roseobacteraceae</taxon>
        <taxon>Rubellimicrobium</taxon>
    </lineage>
</organism>
<dbReference type="Proteomes" id="UP000305709">
    <property type="component" value="Unassembled WGS sequence"/>
</dbReference>
<dbReference type="PANTHER" id="PTHR43420:SF44">
    <property type="entry name" value="ACETYLTRANSFERASE YPEA"/>
    <property type="match status" value="1"/>
</dbReference>
<proteinExistence type="predicted"/>
<dbReference type="RefSeq" id="WP_139080899.1">
    <property type="nucleotide sequence ID" value="NZ_VDFV01000005.1"/>
</dbReference>
<reference evidence="4 5" key="1">
    <citation type="submission" date="2019-06" db="EMBL/GenBank/DDBJ databases">
        <authorList>
            <person name="Jiang L."/>
        </authorList>
    </citation>
    <scope>NUCLEOTIDE SEQUENCE [LARGE SCALE GENOMIC DNA]</scope>
    <source>
        <strain evidence="4 5">YIM 48858</strain>
    </source>
</reference>
<dbReference type="GO" id="GO:0016747">
    <property type="term" value="F:acyltransferase activity, transferring groups other than amino-acyl groups"/>
    <property type="evidence" value="ECO:0007669"/>
    <property type="project" value="InterPro"/>
</dbReference>
<keyword evidence="5" id="KW-1185">Reference proteome</keyword>
<evidence type="ECO:0000313" key="4">
    <source>
        <dbReference type="EMBL" id="TNC73020.1"/>
    </source>
</evidence>
<protein>
    <submittedName>
        <fullName evidence="4">GNAT family N-acetyltransferase</fullName>
    </submittedName>
</protein>
<dbReference type="AlphaFoldDB" id="A0A5C4NGD5"/>
<dbReference type="SUPFAM" id="SSF55729">
    <property type="entry name" value="Acyl-CoA N-acyltransferases (Nat)"/>
    <property type="match status" value="1"/>
</dbReference>
<evidence type="ECO:0000256" key="1">
    <source>
        <dbReference type="ARBA" id="ARBA00022679"/>
    </source>
</evidence>
<dbReference type="Gene3D" id="3.40.630.30">
    <property type="match status" value="1"/>
</dbReference>